<evidence type="ECO:0000256" key="1">
    <source>
        <dbReference type="SAM" id="Phobius"/>
    </source>
</evidence>
<dbReference type="RefSeq" id="WP_026799328.1">
    <property type="nucleotide sequence ID" value="NZ_AULI01000002.1"/>
</dbReference>
<keyword evidence="3" id="KW-1185">Reference proteome</keyword>
<feature type="transmembrane region" description="Helical" evidence="1">
    <location>
        <begin position="49"/>
        <end position="71"/>
    </location>
</feature>
<keyword evidence="1" id="KW-1133">Transmembrane helix</keyword>
<dbReference type="EMBL" id="AVPE01000008">
    <property type="protein sequence ID" value="KGX92076.1"/>
    <property type="molecule type" value="Genomic_DNA"/>
</dbReference>
<dbReference type="STRING" id="1385510.GCA_000425205_00543"/>
<dbReference type="Proteomes" id="UP000030528">
    <property type="component" value="Unassembled WGS sequence"/>
</dbReference>
<sequence length="193" mass="22308">MQHEQSNGVLIALTVITFISSMILPFILVPTIQDVLFFSKEHWMFVTPFSAYITGVIGLVASGVTLLVLLFAKIRTEYKDKKFSLFHYIWVVPILVGTYYLAIHSYMYVQDDGIHYRQLGEFSATHLAWEDVTRVEKVIINDRSQISLEGYELEDSKGNSYFIENSAELRDNEYKILDQINHVEVTVTEKEKE</sequence>
<evidence type="ECO:0000313" key="2">
    <source>
        <dbReference type="EMBL" id="KGX92076.1"/>
    </source>
</evidence>
<proteinExistence type="predicted"/>
<gene>
    <name evidence="2" type="ORF">N781_02975</name>
</gene>
<comment type="caution">
    <text evidence="2">The sequence shown here is derived from an EMBL/GenBank/DDBJ whole genome shotgun (WGS) entry which is preliminary data.</text>
</comment>
<dbReference type="AlphaFoldDB" id="A0A0A5GFR4"/>
<evidence type="ECO:0000313" key="3">
    <source>
        <dbReference type="Proteomes" id="UP000030528"/>
    </source>
</evidence>
<dbReference type="eggNOG" id="ENOG5033FAK">
    <property type="taxonomic scope" value="Bacteria"/>
</dbReference>
<accession>A0A0A5GFR4</accession>
<keyword evidence="1" id="KW-0472">Membrane</keyword>
<keyword evidence="1" id="KW-0812">Transmembrane</keyword>
<protein>
    <submittedName>
        <fullName evidence="2">Uncharacterized protein</fullName>
    </submittedName>
</protein>
<name>A0A0A5GFR4_9BACI</name>
<feature type="transmembrane region" description="Helical" evidence="1">
    <location>
        <begin position="7"/>
        <end position="29"/>
    </location>
</feature>
<dbReference type="OrthoDB" id="2449392at2"/>
<reference evidence="2 3" key="1">
    <citation type="submission" date="2013-08" db="EMBL/GenBank/DDBJ databases">
        <authorList>
            <person name="Huang J."/>
            <person name="Wang G."/>
        </authorList>
    </citation>
    <scope>NUCLEOTIDE SEQUENCE [LARGE SCALE GENOMIC DNA]</scope>
    <source>
        <strain evidence="2 3">JSM 076056</strain>
    </source>
</reference>
<feature type="transmembrane region" description="Helical" evidence="1">
    <location>
        <begin position="83"/>
        <end position="102"/>
    </location>
</feature>
<organism evidence="2 3">
    <name type="scientific">Pontibacillus halophilus JSM 076056 = DSM 19796</name>
    <dbReference type="NCBI Taxonomy" id="1385510"/>
    <lineage>
        <taxon>Bacteria</taxon>
        <taxon>Bacillati</taxon>
        <taxon>Bacillota</taxon>
        <taxon>Bacilli</taxon>
        <taxon>Bacillales</taxon>
        <taxon>Bacillaceae</taxon>
        <taxon>Pontibacillus</taxon>
    </lineage>
</organism>